<feature type="transmembrane region" description="Helical" evidence="1">
    <location>
        <begin position="109"/>
        <end position="129"/>
    </location>
</feature>
<accession>A0ABY5CZ52</accession>
<evidence type="ECO:0000313" key="3">
    <source>
        <dbReference type="Proteomes" id="UP001055940"/>
    </source>
</evidence>
<evidence type="ECO:0000256" key="1">
    <source>
        <dbReference type="SAM" id="Phobius"/>
    </source>
</evidence>
<evidence type="ECO:0008006" key="4">
    <source>
        <dbReference type="Google" id="ProtNLM"/>
    </source>
</evidence>
<dbReference type="RefSeq" id="WP_254416703.1">
    <property type="nucleotide sequence ID" value="NZ_CP099837.1"/>
</dbReference>
<feature type="transmembrane region" description="Helical" evidence="1">
    <location>
        <begin position="21"/>
        <end position="43"/>
    </location>
</feature>
<keyword evidence="1" id="KW-0812">Transmembrane</keyword>
<dbReference type="EMBL" id="CP099837">
    <property type="protein sequence ID" value="USY17116.1"/>
    <property type="molecule type" value="Genomic_DNA"/>
</dbReference>
<name>A0ABY5CZ52_9ACTN</name>
<evidence type="ECO:0000313" key="2">
    <source>
        <dbReference type="EMBL" id="USY17116.1"/>
    </source>
</evidence>
<reference evidence="2" key="1">
    <citation type="submission" date="2022-06" db="EMBL/GenBank/DDBJ databases">
        <authorList>
            <person name="Ping M."/>
        </authorList>
    </citation>
    <scope>NUCLEOTIDE SEQUENCE</scope>
    <source>
        <strain evidence="2">JCM11759T</strain>
    </source>
</reference>
<keyword evidence="1" id="KW-1133">Transmembrane helix</keyword>
<dbReference type="Proteomes" id="UP001055940">
    <property type="component" value="Chromosome"/>
</dbReference>
<feature type="transmembrane region" description="Helical" evidence="1">
    <location>
        <begin position="80"/>
        <end position="102"/>
    </location>
</feature>
<keyword evidence="1" id="KW-0472">Membrane</keyword>
<proteinExistence type="predicted"/>
<protein>
    <recommendedName>
        <fullName evidence="4">Integral membrane protein</fullName>
    </recommendedName>
</protein>
<organism evidence="2 3">
    <name type="scientific">Nocardiopsis exhalans</name>
    <dbReference type="NCBI Taxonomy" id="163604"/>
    <lineage>
        <taxon>Bacteria</taxon>
        <taxon>Bacillati</taxon>
        <taxon>Actinomycetota</taxon>
        <taxon>Actinomycetes</taxon>
        <taxon>Streptosporangiales</taxon>
        <taxon>Nocardiopsidaceae</taxon>
        <taxon>Nocardiopsis</taxon>
    </lineage>
</organism>
<sequence>MSRTPIALTEPADRRVTVLWVILWVLWALGSPLALAALLFTALNAFEMVADPAIMEPGAMVDPALLAEQQAEAVRAIGTALVWFLIMAWLVPAVGAVTAAVLRRKMAAIAFTVALALSVGLLLLVVPPVELWEALSAHLFGTVAPAPG</sequence>
<keyword evidence="3" id="KW-1185">Reference proteome</keyword>
<gene>
    <name evidence="2" type="ORF">NE857_17280</name>
</gene>